<dbReference type="GO" id="GO:0016614">
    <property type="term" value="F:oxidoreductase activity, acting on CH-OH group of donors"/>
    <property type="evidence" value="ECO:0007669"/>
    <property type="project" value="UniProtKB-ARBA"/>
</dbReference>
<dbReference type="SUPFAM" id="SSF51735">
    <property type="entry name" value="NAD(P)-binding Rossmann-fold domains"/>
    <property type="match status" value="1"/>
</dbReference>
<dbReference type="InterPro" id="IPR024983">
    <property type="entry name" value="CHAT_dom"/>
</dbReference>
<organism evidence="5 6">
    <name type="scientific">Akanthomyces lecanii RCEF 1005</name>
    <dbReference type="NCBI Taxonomy" id="1081108"/>
    <lineage>
        <taxon>Eukaryota</taxon>
        <taxon>Fungi</taxon>
        <taxon>Dikarya</taxon>
        <taxon>Ascomycota</taxon>
        <taxon>Pezizomycotina</taxon>
        <taxon>Sordariomycetes</taxon>
        <taxon>Hypocreomycetidae</taxon>
        <taxon>Hypocreales</taxon>
        <taxon>Cordycipitaceae</taxon>
        <taxon>Akanthomyces</taxon>
        <taxon>Cordyceps confragosa</taxon>
    </lineage>
</organism>
<dbReference type="Gene3D" id="3.40.50.720">
    <property type="entry name" value="NAD(P)-binding Rossmann-like Domain"/>
    <property type="match status" value="1"/>
</dbReference>
<dbReference type="OrthoDB" id="9991317at2759"/>
<proteinExistence type="inferred from homology"/>
<dbReference type="PRINTS" id="PR00080">
    <property type="entry name" value="SDRFAMILY"/>
</dbReference>
<comment type="caution">
    <text evidence="5">The sequence shown here is derived from an EMBL/GenBank/DDBJ whole genome shotgun (WGS) entry which is preliminary data.</text>
</comment>
<sequence length="1336" mass="146458">MPDTLSLQNKVAIVTGSGRENGIGAGIALALARNGASVVVHFASDTSKTRAAQVCETLRRAGGQAIAVQASLDTVEGAKLLVRKTLEGFNTEHIDILVNNAGVAYFCPITEELNLEQLSNVFQINVLGPFYMVHAVLPHMPRGGRIINISSTNSRRGNVNISTYAASKAALDSLTWTWAGELGRSRGITVNSIAPGPVLTDLYPKGHEQALMETEIALTRAENRAGTTADIGDAVLLIVNEKSRWITGQYISGVLSIEFSRTVAVATELNLFLEAEFHRGMHACIHFVYNSKDATNRPRNTELGSEDLDDYPLPLLRKDAAVRLTTVVRRLLQHSNPHAALSIFNVLTGWYELDEVDSKVLLQEILDHGVRDTLLAARVYIQNATAIAHRATFEISNILITEAKNAVAFLGQSEYASELRLLEAKMAFIALGGLDALSGPLSSAVVEGEYVAMVRDFMLAAHYNLAAKAVTEYMACIDYVRQPTKVNEIIALSDLLGATSGNNAYLWTTRLIALGSAPLQSQIALGRQSVWCQTYLEEYSYTGAWEIARRYALYYSMYYHKIGDWTQQLYWSMAAEEFEGRISNDPHTRMSGMYHIFTVMILRLQNLSGGYEEYDMEEVRQFGIDGFEACEQAGFQDLARKFLDKLSNIGIVPEELLGASQENMSLAVAPLGEPKNLDASELLALYIEQRDLLDRLLDYECVDQAFELHDQLNAYMEPIFKVLRHGTDLKLRSGDYASIQNAMDLRVAEGVLHIQTATYAQRDRAFTIAKTAAARCGENGQLQTQRVALLVAAQCAFKMKEPNWGKVVVDLLHQADDCMDVSRKHVTATSRLDSLDQKQHLVASYGRSDVYVFGYMVMTALKDSNDILAVMNPEDNISSEDIWAWMQRGKGRSVVDLIYAGESLEPAQTPYASLTVANNVAGTKPLAGEVDIGIALHDVQSMAADYAMSKTGSSMIMVDWFLTSSHIDIIIIDAAGQVHIEILDFTLEDAMKSLMRKPFTLRGTEDVKAWKEAYLAQSEFLGDLLTVDALSELDWLVEPLEKHSKPGDLLVLCPSGVMHGLPLHALSVAGQLLIERNPIVYTSSLSLLFNCYKSASKRETAASSSAVFGVYGKAGRDSGAKSAEEQKVEATLESVASRLDTKVDYGVSPEQFIAKCKDQHIIHYHGHAILGKTKSCRFGQSLVLASSSHESDLLHWDDAIDDSLLLSGSDELGPASPSARLSARDMITQLKLSAPHVTLMACNSASQEFSAGDEPQGMIPVLLLCGATSVLGTLWPILSADGRAFSESFYTAFGEAGSVVNLARAVQQSVLSMRATRPEPIHWAGFVLHGAWFHKC</sequence>
<dbReference type="PRINTS" id="PR00081">
    <property type="entry name" value="GDHRDH"/>
</dbReference>
<protein>
    <submittedName>
        <fullName evidence="5">NAD(P)-binding domain protein</fullName>
    </submittedName>
</protein>
<comment type="similarity">
    <text evidence="1">Belongs to the short-chain dehydrogenases/reductases (SDR) family.</text>
</comment>
<dbReference type="PANTHER" id="PTHR48107">
    <property type="entry name" value="NADPH-DEPENDENT ALDEHYDE REDUCTASE-LIKE PROTEIN, CHLOROPLASTIC-RELATED"/>
    <property type="match status" value="1"/>
</dbReference>
<gene>
    <name evidence="5" type="ORF">LEL_10172</name>
</gene>
<evidence type="ECO:0000256" key="3">
    <source>
        <dbReference type="ARBA" id="ARBA00023002"/>
    </source>
</evidence>
<dbReference type="InterPro" id="IPR036291">
    <property type="entry name" value="NAD(P)-bd_dom_sf"/>
</dbReference>
<name>A0A168AWU9_CORDF</name>
<dbReference type="FunFam" id="3.40.50.720:FF:000084">
    <property type="entry name" value="Short-chain dehydrogenase reductase"/>
    <property type="match status" value="1"/>
</dbReference>
<dbReference type="STRING" id="1081108.A0A168AWU9"/>
<evidence type="ECO:0000259" key="4">
    <source>
        <dbReference type="Pfam" id="PF12770"/>
    </source>
</evidence>
<evidence type="ECO:0000256" key="1">
    <source>
        <dbReference type="ARBA" id="ARBA00006484"/>
    </source>
</evidence>
<dbReference type="InterPro" id="IPR020904">
    <property type="entry name" value="Sc_DH/Rdtase_CS"/>
</dbReference>
<reference evidence="5 6" key="1">
    <citation type="journal article" date="2016" name="Genome Biol. Evol.">
        <title>Divergent and convergent evolution of fungal pathogenicity.</title>
        <authorList>
            <person name="Shang Y."/>
            <person name="Xiao G."/>
            <person name="Zheng P."/>
            <person name="Cen K."/>
            <person name="Zhan S."/>
            <person name="Wang C."/>
        </authorList>
    </citation>
    <scope>NUCLEOTIDE SEQUENCE [LARGE SCALE GENOMIC DNA]</scope>
    <source>
        <strain evidence="5 6">RCEF 1005</strain>
    </source>
</reference>
<dbReference type="Pfam" id="PF12770">
    <property type="entry name" value="CHAT"/>
    <property type="match status" value="1"/>
</dbReference>
<dbReference type="CDD" id="cd05233">
    <property type="entry name" value="SDR_c"/>
    <property type="match status" value="1"/>
</dbReference>
<keyword evidence="3" id="KW-0560">Oxidoreductase</keyword>
<evidence type="ECO:0000313" key="6">
    <source>
        <dbReference type="Proteomes" id="UP000076881"/>
    </source>
</evidence>
<dbReference type="Proteomes" id="UP000076881">
    <property type="component" value="Unassembled WGS sequence"/>
</dbReference>
<keyword evidence="2" id="KW-0521">NADP</keyword>
<dbReference type="Pfam" id="PF13561">
    <property type="entry name" value="adh_short_C2"/>
    <property type="match status" value="1"/>
</dbReference>
<keyword evidence="6" id="KW-1185">Reference proteome</keyword>
<accession>A0A168AWU9</accession>
<dbReference type="PANTHER" id="PTHR48107:SF7">
    <property type="entry name" value="RE15974P"/>
    <property type="match status" value="1"/>
</dbReference>
<dbReference type="EMBL" id="AZHF01000011">
    <property type="protein sequence ID" value="OAA69296.1"/>
    <property type="molecule type" value="Genomic_DNA"/>
</dbReference>
<evidence type="ECO:0000256" key="2">
    <source>
        <dbReference type="ARBA" id="ARBA00022857"/>
    </source>
</evidence>
<dbReference type="InterPro" id="IPR002347">
    <property type="entry name" value="SDR_fam"/>
</dbReference>
<dbReference type="PROSITE" id="PS00061">
    <property type="entry name" value="ADH_SHORT"/>
    <property type="match status" value="1"/>
</dbReference>
<evidence type="ECO:0000313" key="5">
    <source>
        <dbReference type="EMBL" id="OAA69296.1"/>
    </source>
</evidence>
<feature type="domain" description="CHAT" evidence="4">
    <location>
        <begin position="1034"/>
        <end position="1330"/>
    </location>
</feature>